<proteinExistence type="predicted"/>
<dbReference type="PANTHER" id="PTHR43479:SF11">
    <property type="entry name" value="ACREF_ENVCD OPERON REPRESSOR-RELATED"/>
    <property type="match status" value="1"/>
</dbReference>
<name>A0A4Z1DWQ5_9STRE</name>
<dbReference type="InterPro" id="IPR050624">
    <property type="entry name" value="HTH-type_Tx_Regulator"/>
</dbReference>
<dbReference type="SUPFAM" id="SSF46689">
    <property type="entry name" value="Homeodomain-like"/>
    <property type="match status" value="1"/>
</dbReference>
<evidence type="ECO:0000256" key="2">
    <source>
        <dbReference type="PROSITE-ProRule" id="PRU00335"/>
    </source>
</evidence>
<dbReference type="RefSeq" id="WP_135782734.1">
    <property type="nucleotide sequence ID" value="NZ_JBDMCE010000003.1"/>
</dbReference>
<evidence type="ECO:0000313" key="5">
    <source>
        <dbReference type="Proteomes" id="UP000297986"/>
    </source>
</evidence>
<dbReference type="InterPro" id="IPR009057">
    <property type="entry name" value="Homeodomain-like_sf"/>
</dbReference>
<dbReference type="InterPro" id="IPR001647">
    <property type="entry name" value="HTH_TetR"/>
</dbReference>
<comment type="caution">
    <text evidence="4">The sequence shown here is derived from an EMBL/GenBank/DDBJ whole genome shotgun (WGS) entry which is preliminary data.</text>
</comment>
<evidence type="ECO:0000259" key="3">
    <source>
        <dbReference type="PROSITE" id="PS50977"/>
    </source>
</evidence>
<accession>A0A4Z1DWQ5</accession>
<dbReference type="EMBL" id="SRRP01000001">
    <property type="protein sequence ID" value="TGN92456.1"/>
    <property type="molecule type" value="Genomic_DNA"/>
</dbReference>
<evidence type="ECO:0000313" key="4">
    <source>
        <dbReference type="EMBL" id="TGN92456.1"/>
    </source>
</evidence>
<gene>
    <name evidence="4" type="ORF">E5S68_05890</name>
</gene>
<reference evidence="4 5" key="1">
    <citation type="submission" date="2019-04" db="EMBL/GenBank/DDBJ databases">
        <title>Genome sequencing of Streptococcus rubneri DSM 26920(T).</title>
        <authorList>
            <person name="Kook J.-K."/>
            <person name="Park S.-N."/>
            <person name="Lim Y.K."/>
        </authorList>
    </citation>
    <scope>NUCLEOTIDE SEQUENCE [LARGE SCALE GENOMIC DNA]</scope>
    <source>
        <strain evidence="4 5">DSM 26920</strain>
    </source>
</reference>
<dbReference type="Proteomes" id="UP000297986">
    <property type="component" value="Unassembled WGS sequence"/>
</dbReference>
<dbReference type="AlphaFoldDB" id="A0A4Z1DWQ5"/>
<organism evidence="4 5">
    <name type="scientific">Streptococcus rubneri</name>
    <dbReference type="NCBI Taxonomy" id="1234680"/>
    <lineage>
        <taxon>Bacteria</taxon>
        <taxon>Bacillati</taxon>
        <taxon>Bacillota</taxon>
        <taxon>Bacilli</taxon>
        <taxon>Lactobacillales</taxon>
        <taxon>Streptococcaceae</taxon>
        <taxon>Streptococcus</taxon>
    </lineage>
</organism>
<dbReference type="PRINTS" id="PR00455">
    <property type="entry name" value="HTHTETR"/>
</dbReference>
<feature type="domain" description="HTH tetR-type" evidence="3">
    <location>
        <begin position="8"/>
        <end position="68"/>
    </location>
</feature>
<dbReference type="Pfam" id="PF00440">
    <property type="entry name" value="TetR_N"/>
    <property type="match status" value="1"/>
</dbReference>
<dbReference type="InterPro" id="IPR023772">
    <property type="entry name" value="DNA-bd_HTH_TetR-type_CS"/>
</dbReference>
<dbReference type="GO" id="GO:0003677">
    <property type="term" value="F:DNA binding"/>
    <property type="evidence" value="ECO:0007669"/>
    <property type="project" value="UniProtKB-UniRule"/>
</dbReference>
<feature type="DNA-binding region" description="H-T-H motif" evidence="2">
    <location>
        <begin position="31"/>
        <end position="50"/>
    </location>
</feature>
<evidence type="ECO:0000256" key="1">
    <source>
        <dbReference type="ARBA" id="ARBA00023125"/>
    </source>
</evidence>
<sequence>MKQEIKSKRSKDQIIQVALSLFSNKGYNETTMADLVEATGLSKGAVYHHFKSKEEILQLLMEKETIALSTFLEELSKNEGVSSTDRLLQLVDYLIGNENIKQLTGIDWAQKIPFGLLFSLKNTVNILSKYVGIIIHQGNEKGEFSCKYPLETATTLSLLIDVWLDPTISGEEMISFSQKLDYIAFYLNSSGVPVLTEKRCQEINKFLLKGGRI</sequence>
<dbReference type="Gene3D" id="1.10.357.10">
    <property type="entry name" value="Tetracycline Repressor, domain 2"/>
    <property type="match status" value="1"/>
</dbReference>
<dbReference type="PROSITE" id="PS01081">
    <property type="entry name" value="HTH_TETR_1"/>
    <property type="match status" value="1"/>
</dbReference>
<keyword evidence="5" id="KW-1185">Reference proteome</keyword>
<keyword evidence="1 2" id="KW-0238">DNA-binding</keyword>
<dbReference type="PROSITE" id="PS50977">
    <property type="entry name" value="HTH_TETR_2"/>
    <property type="match status" value="1"/>
</dbReference>
<dbReference type="PANTHER" id="PTHR43479">
    <property type="entry name" value="ACREF/ENVCD OPERON REPRESSOR-RELATED"/>
    <property type="match status" value="1"/>
</dbReference>
<protein>
    <submittedName>
        <fullName evidence="4">TetR/AcrR family transcriptional regulator</fullName>
    </submittedName>
</protein>
<dbReference type="OrthoDB" id="9814200at2"/>